<dbReference type="RefSeq" id="WP_237166267.1">
    <property type="nucleotide sequence ID" value="NZ_BLLB01000001.1"/>
</dbReference>
<dbReference type="PRINTS" id="PR00507">
    <property type="entry name" value="N12N6MTFRASE"/>
</dbReference>
<dbReference type="GO" id="GO:0032259">
    <property type="term" value="P:methylation"/>
    <property type="evidence" value="ECO:0007669"/>
    <property type="project" value="InterPro"/>
</dbReference>
<dbReference type="SUPFAM" id="SSF52980">
    <property type="entry name" value="Restriction endonuclease-like"/>
    <property type="match status" value="1"/>
</dbReference>
<dbReference type="GO" id="GO:0004386">
    <property type="term" value="F:helicase activity"/>
    <property type="evidence" value="ECO:0007669"/>
    <property type="project" value="UniProtKB-KW"/>
</dbReference>
<dbReference type="InterPro" id="IPR041635">
    <property type="entry name" value="Type_ISP_LLaBIII_C"/>
</dbReference>
<dbReference type="GO" id="GO:0003677">
    <property type="term" value="F:DNA binding"/>
    <property type="evidence" value="ECO:0007669"/>
    <property type="project" value="InterPro"/>
</dbReference>
<dbReference type="PROSITE" id="PS00092">
    <property type="entry name" value="N6_MTASE"/>
    <property type="match status" value="1"/>
</dbReference>
<dbReference type="PROSITE" id="PS51192">
    <property type="entry name" value="HELICASE_ATP_BIND_1"/>
    <property type="match status" value="1"/>
</dbReference>
<dbReference type="Pfam" id="PF22240">
    <property type="entry name" value="ISP_coupler"/>
    <property type="match status" value="1"/>
</dbReference>
<proteinExistence type="predicted"/>
<dbReference type="SUPFAM" id="SSF52540">
    <property type="entry name" value="P-loop containing nucleoside triphosphate hydrolases"/>
    <property type="match status" value="1"/>
</dbReference>
<dbReference type="EMBL" id="BLLB01000001">
    <property type="protein sequence ID" value="GFG99521.1"/>
    <property type="molecule type" value="Genomic_DNA"/>
</dbReference>
<protein>
    <submittedName>
        <fullName evidence="4">Helicase</fullName>
    </submittedName>
</protein>
<evidence type="ECO:0000256" key="1">
    <source>
        <dbReference type="ARBA" id="ARBA00022747"/>
    </source>
</evidence>
<dbReference type="Gene3D" id="3.40.50.300">
    <property type="entry name" value="P-loop containing nucleotide triphosphate hydrolases"/>
    <property type="match status" value="2"/>
</dbReference>
<dbReference type="GO" id="GO:0005829">
    <property type="term" value="C:cytosol"/>
    <property type="evidence" value="ECO:0007669"/>
    <property type="project" value="TreeGrafter"/>
</dbReference>
<keyword evidence="4" id="KW-0547">Nucleotide-binding</keyword>
<dbReference type="Gene3D" id="3.40.1350.10">
    <property type="match status" value="1"/>
</dbReference>
<dbReference type="GO" id="GO:0016787">
    <property type="term" value="F:hydrolase activity"/>
    <property type="evidence" value="ECO:0007669"/>
    <property type="project" value="InterPro"/>
</dbReference>
<dbReference type="InterPro" id="IPR003356">
    <property type="entry name" value="DNA_methylase_A-5"/>
</dbReference>
<dbReference type="GO" id="GO:0008170">
    <property type="term" value="F:N-methyltransferase activity"/>
    <property type="evidence" value="ECO:0007669"/>
    <property type="project" value="InterPro"/>
</dbReference>
<comment type="caution">
    <text evidence="4">The sequence shown here is derived from an EMBL/GenBank/DDBJ whole genome shotgun (WGS) entry which is preliminary data.</text>
</comment>
<dbReference type="InterPro" id="IPR027417">
    <property type="entry name" value="P-loop_NTPase"/>
</dbReference>
<dbReference type="Pfam" id="PF04851">
    <property type="entry name" value="ResIII"/>
    <property type="match status" value="1"/>
</dbReference>
<dbReference type="Pfam" id="PF18135">
    <property type="entry name" value="Type_ISP_C"/>
    <property type="match status" value="1"/>
</dbReference>
<dbReference type="InterPro" id="IPR050742">
    <property type="entry name" value="Helicase_Restrict-Modif_Enz"/>
</dbReference>
<dbReference type="Proteomes" id="UP000465304">
    <property type="component" value="Unassembled WGS sequence"/>
</dbReference>
<dbReference type="PANTHER" id="PTHR47396:SF1">
    <property type="entry name" value="ATP-DEPENDENT HELICASE IRC3-RELATED"/>
    <property type="match status" value="1"/>
</dbReference>
<feature type="domain" description="Helicase ATP-binding" evidence="3">
    <location>
        <begin position="181"/>
        <end position="380"/>
    </location>
</feature>
<dbReference type="InterPro" id="IPR039442">
    <property type="entry name" value="Mrr-like_dom"/>
</dbReference>
<dbReference type="InterPro" id="IPR001650">
    <property type="entry name" value="Helicase_C-like"/>
</dbReference>
<dbReference type="SUPFAM" id="SSF53335">
    <property type="entry name" value="S-adenosyl-L-methionine-dependent methyltransferases"/>
    <property type="match status" value="1"/>
</dbReference>
<reference evidence="4 5" key="1">
    <citation type="journal article" date="2019" name="Emerg. Microbes Infect.">
        <title>Comprehensive subspecies identification of 175 nontuberculous mycobacteria species based on 7547 genomic profiles.</title>
        <authorList>
            <person name="Matsumoto Y."/>
            <person name="Kinjo T."/>
            <person name="Motooka D."/>
            <person name="Nabeya D."/>
            <person name="Jung N."/>
            <person name="Uechi K."/>
            <person name="Horii T."/>
            <person name="Iida T."/>
            <person name="Fujita J."/>
            <person name="Nakamura S."/>
        </authorList>
    </citation>
    <scope>NUCLEOTIDE SEQUENCE [LARGE SCALE GENOMIC DNA]</scope>
    <source>
        <strain evidence="4 5">JCM 30996</strain>
    </source>
</reference>
<dbReference type="InterPro" id="IPR029063">
    <property type="entry name" value="SAM-dependent_MTases_sf"/>
</dbReference>
<keyword evidence="4" id="KW-0347">Helicase</keyword>
<dbReference type="InterPro" id="IPR014001">
    <property type="entry name" value="Helicase_ATP-bd"/>
</dbReference>
<dbReference type="PANTHER" id="PTHR47396">
    <property type="entry name" value="TYPE I RESTRICTION ENZYME ECOKI R PROTEIN"/>
    <property type="match status" value="1"/>
</dbReference>
<dbReference type="CDD" id="cd18785">
    <property type="entry name" value="SF2_C"/>
    <property type="match status" value="1"/>
</dbReference>
<dbReference type="InterPro" id="IPR011335">
    <property type="entry name" value="Restrct_endonuc-II-like"/>
</dbReference>
<keyword evidence="4" id="KW-0067">ATP-binding</keyword>
<keyword evidence="1" id="KW-0680">Restriction system</keyword>
<dbReference type="SMART" id="SM00487">
    <property type="entry name" value="DEXDc"/>
    <property type="match status" value="1"/>
</dbReference>
<dbReference type="GO" id="GO:0009307">
    <property type="term" value="P:DNA restriction-modification system"/>
    <property type="evidence" value="ECO:0007669"/>
    <property type="project" value="UniProtKB-KW"/>
</dbReference>
<dbReference type="InterPro" id="IPR053980">
    <property type="entry name" value="ISP_coupler"/>
</dbReference>
<feature type="compositionally biased region" description="Low complexity" evidence="2">
    <location>
        <begin position="660"/>
        <end position="677"/>
    </location>
</feature>
<evidence type="ECO:0000313" key="5">
    <source>
        <dbReference type="Proteomes" id="UP000465304"/>
    </source>
</evidence>
<dbReference type="Pfam" id="PF00271">
    <property type="entry name" value="Helicase_C"/>
    <property type="match status" value="1"/>
</dbReference>
<keyword evidence="5" id="KW-1185">Reference proteome</keyword>
<accession>A0A7I9ZET3</accession>
<dbReference type="InterPro" id="IPR011856">
    <property type="entry name" value="tRNA_endonuc-like_dom_sf"/>
</dbReference>
<dbReference type="Pfam" id="PF13156">
    <property type="entry name" value="Mrr_cat_2"/>
    <property type="match status" value="1"/>
</dbReference>
<sequence length="1602" mass="177057">MATSVHEVFEAFRRAPSNYERGLKFEQLMAQYLPLDSLYGRLFKQVWLWKDWPGRGGKIDTGIDLVAEEIDTGDLWAIQCKFYEPDHVLGKPDVDSFLSASGKHPFAHRLIISTTDKWGKNAEDAVDNQQIPVQRIGLADIAEAPIDWAFAGPADGLNLELAPAPKRDPWPHQREAIDKVIVGFTENDRGKLIMACGTGKTFTALKICEQIADDLGGTAKILFLVPSISLLSQTLREWTAQCQVDLRSFAVCSDTKVSRAVEDINPYDVPLPATTDPATLVAQMAHRKRAKGLTVVFSTYQSINVIAEAQAVGLDDFDLIVCDEAHRTTGVTLVDGDESNFVKVHDAAFLAGAKRLYMTATPRLFAEETKTKAAEHSAVLASMDDEALYGPTFHRLGFGEAVERGLLTDYKVLVLTVDEKYIAGPLQQQLADVNSELNLDDATKIVGCWNGLAKRTGKAAGGADFGGDTRPMQRAVAFLRDIKSSKKLAGKFATVIDAYDQADDHLLRCDVEHVDGTYNALERNHRLQWLKAPLPDNQCRILANARCLSEGVDVPSLDAVLFLNPRSSVVDVVQSVGRVMRRAEGKQYGYIILPVGVPAGVAPSQALADNRRFKVVWQVLQALRAHDDRFNATVNKLELNKNATDSILVGHVPNAAENLTDSTSSGDGTTASADTAAAESAQVAQQLSMFSPDQWRDAVYAKIVDKVGTRTYWEDWAKDVAVIATAQQTRIKALLNESTPDIAAAFDKFVGALRAHLNDSINRDQAVEMLSQHLITKPVFDALFEDYDFADHNPVSQVMQAMVATLHDQALDTETQRLEGFYESVRMRAAGVDNAEGKQRIVVELYEKFFRIGFPRTAKALGIVYTPTQVVDFILRSANDTLRAEFGTTLTEPGVHILDPFTGTGTFIVRLIQTGLIRTEDLARKYANELHANEIVLLAYYIAAINIEAAYHGAVGGEYQPFNGIVLTDTFQIAEVGDTMDAELFPQNNDRIIAQQSQPIRVIVGNPPYKSGQGSANDNNANQPYPTLDAAISATYAAKSTAKLKSKLYDSYVRAIRWATDRIGDAGIIAYVTNSGWITGNTTAGLRLAMPEEFSALYIYDLRGNQRQSDWRAEGGKIFDDGSQTGAAILIAVKNPAATGPCQIHYRNIGDGLSRDDKLAIIAKSELPTMAWETISPNDEGDWVDPRDEAFSSYTPIAVKRGSDDLAIFTDYSGGLKTNRDAWVYNFSAAQLADSMSATIDFYNEQVDAYQRAVAANPELAVEDAVAYDEAKISWSSGLLPKVQRGQRISYQPTHRRLAMYRPFCKMHVYFDDDLNDRRGRLHYLFPREDLPNFGFFVPNPGNLAPPFLSLMTDALPDLGAAGISAVNFYPRWTYQTRAGGGQLTLDDSAQADTEYRRVDTISPQALATYRTALGDDISTDDIFYYTYGLLHSPQYRQRFAADLKKMLPRIPPPAAREHFDAFTHAGHTLSDLHRGYETAAPYPLLETTTGALNGTPQETLRVTKMRFKSKTDRSVLIYNSQLTLSGIPEDAHRYRLGSRSALEWIIERYQIKTDSRGSGIVNDPNTWCSEHDDPRYIVDLIKRIVTVSVKTMSIVDSLPPI</sequence>
<dbReference type="InterPro" id="IPR006935">
    <property type="entry name" value="Helicase/UvrB_N"/>
</dbReference>
<evidence type="ECO:0000259" key="3">
    <source>
        <dbReference type="PROSITE" id="PS51192"/>
    </source>
</evidence>
<gene>
    <name evidence="4" type="ORF">MHIP_00050</name>
</gene>
<name>A0A7I9ZET3_9MYCO</name>
<dbReference type="Pfam" id="PF02384">
    <property type="entry name" value="N6_Mtase"/>
    <property type="match status" value="1"/>
</dbReference>
<keyword evidence="4" id="KW-0378">Hydrolase</keyword>
<dbReference type="Gene3D" id="3.40.50.150">
    <property type="entry name" value="Vaccinia Virus protein VP39"/>
    <property type="match status" value="1"/>
</dbReference>
<dbReference type="GO" id="GO:0005524">
    <property type="term" value="F:ATP binding"/>
    <property type="evidence" value="ECO:0007669"/>
    <property type="project" value="InterPro"/>
</dbReference>
<dbReference type="SMART" id="SM00490">
    <property type="entry name" value="HELICc"/>
    <property type="match status" value="1"/>
</dbReference>
<evidence type="ECO:0000256" key="2">
    <source>
        <dbReference type="SAM" id="MobiDB-lite"/>
    </source>
</evidence>
<organism evidence="4 5">
    <name type="scientific">Mycolicibacterium hippocampi</name>
    <dbReference type="NCBI Taxonomy" id="659824"/>
    <lineage>
        <taxon>Bacteria</taxon>
        <taxon>Bacillati</taxon>
        <taxon>Actinomycetota</taxon>
        <taxon>Actinomycetes</taxon>
        <taxon>Mycobacteriales</taxon>
        <taxon>Mycobacteriaceae</taxon>
        <taxon>Mycolicibacterium</taxon>
    </lineage>
</organism>
<evidence type="ECO:0000313" key="4">
    <source>
        <dbReference type="EMBL" id="GFG99521.1"/>
    </source>
</evidence>
<dbReference type="CDD" id="cd22333">
    <property type="entry name" value="LlaBIII_nuclease-like"/>
    <property type="match status" value="1"/>
</dbReference>
<dbReference type="InterPro" id="IPR002052">
    <property type="entry name" value="DNA_methylase_N6_adenine_CS"/>
</dbReference>
<feature type="region of interest" description="Disordered" evidence="2">
    <location>
        <begin position="658"/>
        <end position="677"/>
    </location>
</feature>